<feature type="transmembrane region" description="Helical" evidence="5">
    <location>
        <begin position="135"/>
        <end position="168"/>
    </location>
</feature>
<evidence type="ECO:0000313" key="7">
    <source>
        <dbReference type="EMBL" id="MDR6891443.1"/>
    </source>
</evidence>
<dbReference type="Pfam" id="PF03699">
    <property type="entry name" value="UPF0182"/>
    <property type="match status" value="1"/>
</dbReference>
<dbReference type="RefSeq" id="WP_309849244.1">
    <property type="nucleotide sequence ID" value="NZ_JAVDUI010000001.1"/>
</dbReference>
<dbReference type="AlphaFoldDB" id="A0AAE4C5F0"/>
<dbReference type="EMBL" id="JAVDUI010000001">
    <property type="protein sequence ID" value="MDR6891443.1"/>
    <property type="molecule type" value="Genomic_DNA"/>
</dbReference>
<dbReference type="GO" id="GO:0005886">
    <property type="term" value="C:plasma membrane"/>
    <property type="evidence" value="ECO:0007669"/>
    <property type="project" value="UniProtKB-SubCell"/>
</dbReference>
<gene>
    <name evidence="7" type="ORF">J2S35_000383</name>
</gene>
<feature type="region of interest" description="Disordered" evidence="6">
    <location>
        <begin position="867"/>
        <end position="905"/>
    </location>
</feature>
<feature type="transmembrane region" description="Helical" evidence="5">
    <location>
        <begin position="232"/>
        <end position="251"/>
    </location>
</feature>
<feature type="transmembrane region" description="Helical" evidence="5">
    <location>
        <begin position="91"/>
        <end position="115"/>
    </location>
</feature>
<evidence type="ECO:0000256" key="4">
    <source>
        <dbReference type="ARBA" id="ARBA00023136"/>
    </source>
</evidence>
<keyword evidence="3 5" id="KW-1133">Transmembrane helix</keyword>
<comment type="similarity">
    <text evidence="5">Belongs to the UPF0182 family.</text>
</comment>
<sequence>MRLVSLLVAVLLGARLLLEMYTDVLWYNQLGYGGVFWRNAGFSALGFAAAFLIVAVPLHLVLRRRLALEPSRFASEAVRQYHRLLGPYRRAFLWAVPAFAGFVAGLAGAQNWQAFALLFTAESFGAADPIYGHDVSFYVMVLPALTFLATLALASSLLVLAALVYFAWMSGHIAARPEGLFVARGTRRAVLAAGAVTLVLVGVRVWLGRYGVLHEANGAWAGALFTDANVRMPSMAILAAACVVVALVFLVSARMRRSSLPTVGLAALALTGLVAGVLVPWGVQQYVVTPSAQSRENPFIKHNIDATRAAYGLDKVEVRQYDATTKASAEALGKDAASLNNVRLLDPNVVSNAFAQLQQYRPYYQFPAQLNVDRYALDGKTQDTVIAVRELNVDGTPDSWVNRHLVYTHGYGVVAAYGSKVSSDGKPEFMQSGIPTSGKLGEYEPRIYFGQKSPDYSIVGAPEGSAPQEIDRPQNTDASAEESRTSFSGNGGPRLDNPVNRLAYALKFGSTNILLSNGVHKESQILYKRDPRERVAAAAPFLTVDDNAYPAVVDGRVQWIVDAYTVSDKYPYSTPTELSSATTDTNTSAGRREALPAKKANYMRNSVKATVDAYDGTVRLYSWDEDPILRAWKRIYPGVIRDRSEMSGGLLSHVRYPQDQFKVQREMLGRYHVTDANRLFNNDDAWVVPNDPTSSAKALQPPYYMSLKMPGESAASFALTTPFISSNLRSGQQRDVMYGFLSANGEAGSTQGKVAEGYGRLTLLELPRDTVVPGPGQAQTRFTSNPTVSKELNLLSSGASQVINGNLLSLPAGDGILYVQPVYVQAKEGIKMPTLRRVLVNFGEEVGFAPTLDEALDQIFKGYAAKSGTGSTSTPADKDTTKPNASKPASDELRQALSSASEAMKRGQDALAKGDFAAYGTAQEDLKKALAAAIAAEEKAANTK</sequence>
<evidence type="ECO:0000256" key="6">
    <source>
        <dbReference type="SAM" id="MobiDB-lite"/>
    </source>
</evidence>
<feature type="transmembrane region" description="Helical" evidence="5">
    <location>
        <begin position="42"/>
        <end position="62"/>
    </location>
</feature>
<evidence type="ECO:0000256" key="2">
    <source>
        <dbReference type="ARBA" id="ARBA00022692"/>
    </source>
</evidence>
<feature type="transmembrane region" description="Helical" evidence="5">
    <location>
        <begin position="263"/>
        <end position="283"/>
    </location>
</feature>
<evidence type="ECO:0000256" key="3">
    <source>
        <dbReference type="ARBA" id="ARBA00022989"/>
    </source>
</evidence>
<feature type="region of interest" description="Disordered" evidence="6">
    <location>
        <begin position="460"/>
        <end position="494"/>
    </location>
</feature>
<dbReference type="InterPro" id="IPR005372">
    <property type="entry name" value="UPF0182"/>
</dbReference>
<keyword evidence="8" id="KW-1185">Reference proteome</keyword>
<feature type="transmembrane region" description="Helical" evidence="5">
    <location>
        <begin position="189"/>
        <end position="212"/>
    </location>
</feature>
<keyword evidence="4 5" id="KW-0472">Membrane</keyword>
<dbReference type="GO" id="GO:0005576">
    <property type="term" value="C:extracellular region"/>
    <property type="evidence" value="ECO:0007669"/>
    <property type="project" value="TreeGrafter"/>
</dbReference>
<comment type="subcellular location">
    <subcellularLocation>
        <location evidence="5">Cell membrane</location>
        <topology evidence="5">Multi-pass membrane protein</topology>
    </subcellularLocation>
</comment>
<dbReference type="PANTHER" id="PTHR39344:SF1">
    <property type="entry name" value="UPF0182 PROTEIN SLL1060"/>
    <property type="match status" value="1"/>
</dbReference>
<organism evidence="7 8">
    <name type="scientific">Falsarthrobacter nasiphocae</name>
    <dbReference type="NCBI Taxonomy" id="189863"/>
    <lineage>
        <taxon>Bacteria</taxon>
        <taxon>Bacillati</taxon>
        <taxon>Actinomycetota</taxon>
        <taxon>Actinomycetes</taxon>
        <taxon>Micrococcales</taxon>
        <taxon>Micrococcaceae</taxon>
        <taxon>Falsarthrobacter</taxon>
    </lineage>
</organism>
<proteinExistence type="inferred from homology"/>
<evidence type="ECO:0000313" key="8">
    <source>
        <dbReference type="Proteomes" id="UP001247307"/>
    </source>
</evidence>
<accession>A0AAE4C5F0</accession>
<comment type="caution">
    <text evidence="5">Lacks conserved residue(s) required for the propagation of feature annotation.</text>
</comment>
<comment type="caution">
    <text evidence="7">The sequence shown here is derived from an EMBL/GenBank/DDBJ whole genome shotgun (WGS) entry which is preliminary data.</text>
</comment>
<evidence type="ECO:0000256" key="5">
    <source>
        <dbReference type="HAMAP-Rule" id="MF_01600"/>
    </source>
</evidence>
<reference evidence="7" key="1">
    <citation type="submission" date="2023-07" db="EMBL/GenBank/DDBJ databases">
        <title>Sequencing the genomes of 1000 actinobacteria strains.</title>
        <authorList>
            <person name="Klenk H.-P."/>
        </authorList>
    </citation>
    <scope>NUCLEOTIDE SEQUENCE</scope>
    <source>
        <strain evidence="7">DSM 13988</strain>
    </source>
</reference>
<name>A0AAE4C5F0_9MICC</name>
<dbReference type="HAMAP" id="MF_01600">
    <property type="entry name" value="UPF0182"/>
    <property type="match status" value="1"/>
</dbReference>
<keyword evidence="2 5" id="KW-0812">Transmembrane</keyword>
<keyword evidence="1 5" id="KW-1003">Cell membrane</keyword>
<dbReference type="PANTHER" id="PTHR39344">
    <property type="entry name" value="UPF0182 PROTEIN SLL1060"/>
    <property type="match status" value="1"/>
</dbReference>
<evidence type="ECO:0000256" key="1">
    <source>
        <dbReference type="ARBA" id="ARBA00022475"/>
    </source>
</evidence>
<dbReference type="Proteomes" id="UP001247307">
    <property type="component" value="Unassembled WGS sequence"/>
</dbReference>
<protein>
    <recommendedName>
        <fullName evidence="5">UPF0182 protein J2S35_000383</fullName>
    </recommendedName>
</protein>